<dbReference type="EMBL" id="AP024237">
    <property type="protein sequence ID" value="BCO33938.1"/>
    <property type="molecule type" value="Genomic_DNA"/>
</dbReference>
<dbReference type="InterPro" id="IPR038332">
    <property type="entry name" value="PPE_sf"/>
</dbReference>
<dbReference type="Pfam" id="PF00934">
    <property type="entry name" value="PE"/>
    <property type="match status" value="1"/>
</dbReference>
<dbReference type="InterPro" id="IPR000084">
    <property type="entry name" value="PE-PGRS_N"/>
</dbReference>
<proteinExistence type="predicted"/>
<dbReference type="RefSeq" id="WP_048893627.1">
    <property type="nucleotide sequence ID" value="NZ_AP024237.1"/>
</dbReference>
<gene>
    <name evidence="1" type="primary">PE32</name>
    <name evidence="1" type="ORF">MHEC_03710</name>
</gene>
<evidence type="ECO:0000313" key="1">
    <source>
        <dbReference type="EMBL" id="BCO33938.1"/>
    </source>
</evidence>
<accession>A0A2G8BF81</accession>
<name>A0A2G8BF81_9MYCO</name>
<dbReference type="Gene3D" id="1.10.287.850">
    <property type="entry name" value="HP0062-like domain"/>
    <property type="match status" value="1"/>
</dbReference>
<sequence length="99" mass="9661">MALVIAEPEMLAAAAGDFHDINSALRAASTAAAGPTTTVAPAGADLVSVLTAAQFAAHARLYQAVCVQAGAVQDQLAATLGLSAGSYAVTEAANTAAFS</sequence>
<keyword evidence="2" id="KW-1185">Reference proteome</keyword>
<dbReference type="SUPFAM" id="SSF140459">
    <property type="entry name" value="PE/PPE dimer-like"/>
    <property type="match status" value="1"/>
</dbReference>
<organism evidence="1 2">
    <name type="scientific">Mycobacterium heckeshornense</name>
    <dbReference type="NCBI Taxonomy" id="110505"/>
    <lineage>
        <taxon>Bacteria</taxon>
        <taxon>Bacillati</taxon>
        <taxon>Actinomycetota</taxon>
        <taxon>Actinomycetes</taxon>
        <taxon>Mycobacteriales</taxon>
        <taxon>Mycobacteriaceae</taxon>
        <taxon>Mycobacterium</taxon>
    </lineage>
</organism>
<dbReference type="Proteomes" id="UP000595446">
    <property type="component" value="Chromosome"/>
</dbReference>
<reference evidence="1 2" key="1">
    <citation type="submission" date="2020-12" db="EMBL/GenBank/DDBJ databases">
        <title>Complete genome sequence of Mycobacterium heckeshornense JCM 15655T, closely related to a pathogenic non-tuberculous mycobacterial species Mycobacterium xenopi.</title>
        <authorList>
            <person name="Yoshida M."/>
            <person name="Fukano H."/>
            <person name="Asakura T."/>
            <person name="Suzuki M."/>
            <person name="Hoshino Y."/>
        </authorList>
    </citation>
    <scope>NUCLEOTIDE SEQUENCE [LARGE SCALE GENOMIC DNA]</scope>
    <source>
        <strain evidence="1 2">JCM 15655</strain>
    </source>
</reference>
<protein>
    <submittedName>
        <fullName evidence="1">PE family protein PE32</fullName>
    </submittedName>
</protein>
<dbReference type="STRING" id="110505.ACT16_22270"/>
<dbReference type="AlphaFoldDB" id="A0A2G8BF81"/>
<dbReference type="OrthoDB" id="4752972at2"/>
<evidence type="ECO:0000313" key="2">
    <source>
        <dbReference type="Proteomes" id="UP000595446"/>
    </source>
</evidence>